<dbReference type="GO" id="GO:0006487">
    <property type="term" value="P:protein N-linked glycosylation"/>
    <property type="evidence" value="ECO:0007669"/>
    <property type="project" value="TreeGrafter"/>
</dbReference>
<dbReference type="EC" id="2.6.1.16" evidence="3 10"/>
<dbReference type="InterPro" id="IPR001347">
    <property type="entry name" value="SIS_dom"/>
</dbReference>
<dbReference type="EMBL" id="PCRF01000277">
    <property type="protein sequence ID" value="PIP15506.1"/>
    <property type="molecule type" value="Genomic_DNA"/>
</dbReference>
<keyword evidence="9" id="KW-0315">Glutamine amidotransferase</keyword>
<evidence type="ECO:0000256" key="7">
    <source>
        <dbReference type="ARBA" id="ARBA00022679"/>
    </source>
</evidence>
<keyword evidence="6 10" id="KW-0032">Aminotransferase</keyword>
<dbReference type="Proteomes" id="UP000230392">
    <property type="component" value="Unassembled WGS sequence"/>
</dbReference>
<dbReference type="GO" id="GO:0006047">
    <property type="term" value="P:UDP-N-acetylglucosamine metabolic process"/>
    <property type="evidence" value="ECO:0007669"/>
    <property type="project" value="TreeGrafter"/>
</dbReference>
<dbReference type="InterPro" id="IPR017932">
    <property type="entry name" value="GATase_2_dom"/>
</dbReference>
<dbReference type="GO" id="GO:0006002">
    <property type="term" value="P:fructose 6-phosphate metabolic process"/>
    <property type="evidence" value="ECO:0007669"/>
    <property type="project" value="TreeGrafter"/>
</dbReference>
<dbReference type="InterPro" id="IPR047084">
    <property type="entry name" value="GFAT_N"/>
</dbReference>
<evidence type="ECO:0000259" key="12">
    <source>
        <dbReference type="PROSITE" id="PS51464"/>
    </source>
</evidence>
<gene>
    <name evidence="10 13" type="primary">glmS</name>
    <name evidence="13" type="ORF">COX46_05675</name>
</gene>
<dbReference type="InterPro" id="IPR005855">
    <property type="entry name" value="GFAT"/>
</dbReference>
<dbReference type="InterPro" id="IPR029055">
    <property type="entry name" value="Ntn_hydrolases_N"/>
</dbReference>
<reference evidence="13 14" key="1">
    <citation type="submission" date="2017-09" db="EMBL/GenBank/DDBJ databases">
        <title>Depth-based differentiation of microbial function through sediment-hosted aquifers and enrichment of novel symbionts in the deep terrestrial subsurface.</title>
        <authorList>
            <person name="Probst A.J."/>
            <person name="Ladd B."/>
            <person name="Jarett J.K."/>
            <person name="Geller-Mcgrath D.E."/>
            <person name="Sieber C.M."/>
            <person name="Emerson J.B."/>
            <person name="Anantharaman K."/>
            <person name="Thomas B.C."/>
            <person name="Malmstrom R."/>
            <person name="Stieglmeier M."/>
            <person name="Klingl A."/>
            <person name="Woyke T."/>
            <person name="Ryan C.M."/>
            <person name="Banfield J.F."/>
        </authorList>
    </citation>
    <scope>NUCLEOTIDE SEQUENCE [LARGE SCALE GENOMIC DNA]</scope>
    <source>
        <strain evidence="13">CG23_combo_of_CG06-09_8_20_14_all_48_7</strain>
    </source>
</reference>
<dbReference type="FunFam" id="3.40.50.10490:FF:000002">
    <property type="entry name" value="Glutamine--fructose-6-phosphate aminotransferase [isomerizing]"/>
    <property type="match status" value="1"/>
</dbReference>
<dbReference type="NCBIfam" id="NF001484">
    <property type="entry name" value="PRK00331.1"/>
    <property type="match status" value="1"/>
</dbReference>
<keyword evidence="8" id="KW-0677">Repeat</keyword>
<dbReference type="PANTHER" id="PTHR10937">
    <property type="entry name" value="GLUCOSAMINE--FRUCTOSE-6-PHOSPHATE AMINOTRANSFERASE, ISOMERIZING"/>
    <property type="match status" value="1"/>
</dbReference>
<dbReference type="FunFam" id="3.60.20.10:FF:000006">
    <property type="entry name" value="Glutamine--fructose-6-phosphate aminotransferase [isomerizing]"/>
    <property type="match status" value="1"/>
</dbReference>
<evidence type="ECO:0000256" key="4">
    <source>
        <dbReference type="ARBA" id="ARBA00016090"/>
    </source>
</evidence>
<feature type="active site" description="Nucleophile; for GATase activity" evidence="10">
    <location>
        <position position="2"/>
    </location>
</feature>
<name>A0A2G9Y8F9_9BACT</name>
<dbReference type="InterPro" id="IPR035466">
    <property type="entry name" value="GlmS/AgaS_SIS"/>
</dbReference>
<keyword evidence="7 10" id="KW-0808">Transferase</keyword>
<comment type="function">
    <text evidence="10">Catalyzes the first step in hexosamine metabolism, converting fructose-6P into glucosamine-6P using glutamine as a nitrogen source.</text>
</comment>
<evidence type="ECO:0000313" key="14">
    <source>
        <dbReference type="Proteomes" id="UP000230392"/>
    </source>
</evidence>
<evidence type="ECO:0000256" key="8">
    <source>
        <dbReference type="ARBA" id="ARBA00022737"/>
    </source>
</evidence>
<comment type="subcellular location">
    <subcellularLocation>
        <location evidence="2 10">Cytoplasm</location>
    </subcellularLocation>
</comment>
<feature type="active site" description="For Fru-6P isomerization activity" evidence="10">
    <location>
        <position position="604"/>
    </location>
</feature>
<evidence type="ECO:0000256" key="6">
    <source>
        <dbReference type="ARBA" id="ARBA00022576"/>
    </source>
</evidence>
<evidence type="ECO:0000256" key="10">
    <source>
        <dbReference type="HAMAP-Rule" id="MF_00164"/>
    </source>
</evidence>
<dbReference type="Gene3D" id="3.60.20.10">
    <property type="entry name" value="Glutamine Phosphoribosylpyrophosphate, subunit 1, domain 1"/>
    <property type="match status" value="1"/>
</dbReference>
<dbReference type="Pfam" id="PF01380">
    <property type="entry name" value="SIS"/>
    <property type="match status" value="2"/>
</dbReference>
<dbReference type="PANTHER" id="PTHR10937:SF0">
    <property type="entry name" value="GLUTAMINE--FRUCTOSE-6-PHOSPHATE TRANSAMINASE (ISOMERIZING)"/>
    <property type="match status" value="1"/>
</dbReference>
<dbReference type="AlphaFoldDB" id="A0A2G9Y8F9"/>
<keyword evidence="5 10" id="KW-0963">Cytoplasm</keyword>
<dbReference type="GO" id="GO:0005829">
    <property type="term" value="C:cytosol"/>
    <property type="evidence" value="ECO:0007669"/>
    <property type="project" value="TreeGrafter"/>
</dbReference>
<feature type="domain" description="SIS" evidence="12">
    <location>
        <begin position="458"/>
        <end position="599"/>
    </location>
</feature>
<dbReference type="PROSITE" id="PS51464">
    <property type="entry name" value="SIS"/>
    <property type="match status" value="2"/>
</dbReference>
<sequence length="609" mass="67584">MCGIFGYVGKKKALPFILKGLADLEYRGYDSAGVALLRNQELLVEKRAGKVAELAKRLPESDANIGIGHTRWATHGSPTYANSHPHLDCTGRLALVHNGTIENFRVLKKQLEARGHQFRSETDTEVICHLLEEKVKSDGFTVEALRKALKPLSGSYALAVCSSDVPDKILFARSGSPLIVGPSENGCFLSSDIPALLSHTRSVVILQDGQVGFIDERKVQVYDLKTGRKITPAVHKVEWKTTASEKGKYSHYMLKEIYEQPLTLRNLFNCYLKPNQGIEFPELEITDRQLKGLKRLVIVACGTSWHAGLTAKYFLEEYARIPVEVENAAEFRYREPVLMPDDLLLVISQSGETADTIGALKKAREAGISVKAICNVPGSTICRQSDGVIMTEAGPEIGVASTKAFTSQLTVLYLLTLKVAYLRGAVDKERYQNLLKALRTIPGKMEKILRETHQIEKIARQYFRTPNALYLGRGYNYPIALEGALKLKEISYVHAEGLPAAEMKHGPIALIDWNMPAVVIAPHDRTYHKVLLNIEEIKARGGEVIAVVTAGKRRIEEKADSLIHVPNTSDPFYPFLTVLPLQILAYYIAVCRGCNVDQPRNLAKSVTVE</sequence>
<dbReference type="SUPFAM" id="SSF56235">
    <property type="entry name" value="N-terminal nucleophile aminohydrolases (Ntn hydrolases)"/>
    <property type="match status" value="1"/>
</dbReference>
<feature type="initiator methionine" description="Removed" evidence="10">
    <location>
        <position position="1"/>
    </location>
</feature>
<dbReference type="HAMAP" id="MF_00164">
    <property type="entry name" value="GlmS"/>
    <property type="match status" value="1"/>
</dbReference>
<dbReference type="GO" id="GO:0046349">
    <property type="term" value="P:amino sugar biosynthetic process"/>
    <property type="evidence" value="ECO:0007669"/>
    <property type="project" value="UniProtKB-ARBA"/>
</dbReference>
<dbReference type="CDD" id="cd00714">
    <property type="entry name" value="GFAT"/>
    <property type="match status" value="1"/>
</dbReference>
<feature type="domain" description="Glutamine amidotransferase type-2" evidence="11">
    <location>
        <begin position="2"/>
        <end position="217"/>
    </location>
</feature>
<dbReference type="PROSITE" id="PS51278">
    <property type="entry name" value="GATASE_TYPE_2"/>
    <property type="match status" value="1"/>
</dbReference>
<protein>
    <recommendedName>
        <fullName evidence="4 10">Glutamine--fructose-6-phosphate aminotransferase [isomerizing]</fullName>
        <ecNumber evidence="3 10">2.6.1.16</ecNumber>
    </recommendedName>
    <alternativeName>
        <fullName evidence="10">D-fructose-6-phosphate amidotransferase</fullName>
    </alternativeName>
    <alternativeName>
        <fullName evidence="10">GFAT</fullName>
    </alternativeName>
    <alternativeName>
        <fullName evidence="10">Glucosamine-6-phosphate synthase</fullName>
    </alternativeName>
    <alternativeName>
        <fullName evidence="10">Hexosephosphate aminotransferase</fullName>
    </alternativeName>
    <alternativeName>
        <fullName evidence="10">L-glutamine--D-fructose-6-phosphate amidotransferase</fullName>
    </alternativeName>
</protein>
<dbReference type="CDD" id="cd05008">
    <property type="entry name" value="SIS_GlmS_GlmD_1"/>
    <property type="match status" value="1"/>
</dbReference>
<organism evidence="13 14">
    <name type="scientific">bacterium (Candidatus Ratteibacteria) CG23_combo_of_CG06-09_8_20_14_all_48_7</name>
    <dbReference type="NCBI Taxonomy" id="2014292"/>
    <lineage>
        <taxon>Bacteria</taxon>
        <taxon>Candidatus Ratteibacteria</taxon>
    </lineage>
</organism>
<dbReference type="FunFam" id="3.40.50.10490:FF:000001">
    <property type="entry name" value="Glutamine--fructose-6-phosphate aminotransferase [isomerizing]"/>
    <property type="match status" value="1"/>
</dbReference>
<proteinExistence type="inferred from homology"/>
<dbReference type="Pfam" id="PF13522">
    <property type="entry name" value="GATase_6"/>
    <property type="match status" value="1"/>
</dbReference>
<evidence type="ECO:0000313" key="13">
    <source>
        <dbReference type="EMBL" id="PIP15506.1"/>
    </source>
</evidence>
<evidence type="ECO:0000256" key="9">
    <source>
        <dbReference type="ARBA" id="ARBA00022962"/>
    </source>
</evidence>
<dbReference type="SUPFAM" id="SSF53697">
    <property type="entry name" value="SIS domain"/>
    <property type="match status" value="1"/>
</dbReference>
<comment type="caution">
    <text evidence="13">The sequence shown here is derived from an EMBL/GenBank/DDBJ whole genome shotgun (WGS) entry which is preliminary data.</text>
</comment>
<comment type="catalytic activity">
    <reaction evidence="1 10">
        <text>D-fructose 6-phosphate + L-glutamine = D-glucosamine 6-phosphate + L-glutamate</text>
        <dbReference type="Rhea" id="RHEA:13237"/>
        <dbReference type="ChEBI" id="CHEBI:29985"/>
        <dbReference type="ChEBI" id="CHEBI:58359"/>
        <dbReference type="ChEBI" id="CHEBI:58725"/>
        <dbReference type="ChEBI" id="CHEBI:61527"/>
        <dbReference type="EC" id="2.6.1.16"/>
    </reaction>
</comment>
<dbReference type="Gene3D" id="3.40.50.10490">
    <property type="entry name" value="Glucose-6-phosphate isomerase like protein, domain 1"/>
    <property type="match status" value="2"/>
</dbReference>
<comment type="subunit">
    <text evidence="10">Homodimer.</text>
</comment>
<accession>A0A2G9Y8F9</accession>
<dbReference type="InterPro" id="IPR035490">
    <property type="entry name" value="GlmS/FrlB_SIS"/>
</dbReference>
<dbReference type="GO" id="GO:0097367">
    <property type="term" value="F:carbohydrate derivative binding"/>
    <property type="evidence" value="ECO:0007669"/>
    <property type="project" value="InterPro"/>
</dbReference>
<dbReference type="GO" id="GO:0005975">
    <property type="term" value="P:carbohydrate metabolic process"/>
    <property type="evidence" value="ECO:0007669"/>
    <property type="project" value="UniProtKB-UniRule"/>
</dbReference>
<evidence type="ECO:0000256" key="5">
    <source>
        <dbReference type="ARBA" id="ARBA00022490"/>
    </source>
</evidence>
<dbReference type="GO" id="GO:0004360">
    <property type="term" value="F:glutamine-fructose-6-phosphate transaminase (isomerizing) activity"/>
    <property type="evidence" value="ECO:0007669"/>
    <property type="project" value="UniProtKB-UniRule"/>
</dbReference>
<dbReference type="CDD" id="cd05009">
    <property type="entry name" value="SIS_GlmS_GlmD_2"/>
    <property type="match status" value="1"/>
</dbReference>
<evidence type="ECO:0000256" key="1">
    <source>
        <dbReference type="ARBA" id="ARBA00001031"/>
    </source>
</evidence>
<evidence type="ECO:0000259" key="11">
    <source>
        <dbReference type="PROSITE" id="PS51278"/>
    </source>
</evidence>
<dbReference type="NCBIfam" id="TIGR01135">
    <property type="entry name" value="glmS"/>
    <property type="match status" value="1"/>
</dbReference>
<evidence type="ECO:0000256" key="2">
    <source>
        <dbReference type="ARBA" id="ARBA00004496"/>
    </source>
</evidence>
<evidence type="ECO:0000256" key="3">
    <source>
        <dbReference type="ARBA" id="ARBA00012916"/>
    </source>
</evidence>
<feature type="domain" description="SIS" evidence="12">
    <location>
        <begin position="285"/>
        <end position="425"/>
    </location>
</feature>
<dbReference type="InterPro" id="IPR046348">
    <property type="entry name" value="SIS_dom_sf"/>
</dbReference>